<dbReference type="InterPro" id="IPR053139">
    <property type="entry name" value="Surface_bspA-like"/>
</dbReference>
<protein>
    <recommendedName>
        <fullName evidence="3">Leucine-rich repeat domain-containing protein</fullName>
    </recommendedName>
</protein>
<dbReference type="Proteomes" id="UP000249300">
    <property type="component" value="Chromosome 1"/>
</dbReference>
<dbReference type="InterPro" id="IPR032675">
    <property type="entry name" value="LRR_dom_sf"/>
</dbReference>
<accession>A0A2X4SQP3</accession>
<proteinExistence type="predicted"/>
<evidence type="ECO:0000313" key="2">
    <source>
        <dbReference type="Proteomes" id="UP000249300"/>
    </source>
</evidence>
<evidence type="ECO:0008006" key="3">
    <source>
        <dbReference type="Google" id="ProtNLM"/>
    </source>
</evidence>
<reference evidence="1 2" key="1">
    <citation type="submission" date="2018-06" db="EMBL/GenBank/DDBJ databases">
        <authorList>
            <consortium name="Pathogen Informatics"/>
            <person name="Doyle S."/>
        </authorList>
    </citation>
    <scope>NUCLEOTIDE SEQUENCE [LARGE SCALE GENOMIC DNA]</scope>
    <source>
        <strain evidence="1 2">NCTC12858</strain>
    </source>
</reference>
<name>A0A2X4SQP3_9PORP</name>
<dbReference type="Gene3D" id="3.80.10.10">
    <property type="entry name" value="Ribonuclease Inhibitor"/>
    <property type="match status" value="4"/>
</dbReference>
<dbReference type="InterPro" id="IPR026906">
    <property type="entry name" value="LRR_5"/>
</dbReference>
<dbReference type="PANTHER" id="PTHR45661">
    <property type="entry name" value="SURFACE ANTIGEN"/>
    <property type="match status" value="1"/>
</dbReference>
<dbReference type="EMBL" id="LS483447">
    <property type="protein sequence ID" value="SQH72211.1"/>
    <property type="molecule type" value="Genomic_DNA"/>
</dbReference>
<dbReference type="Pfam" id="PF13306">
    <property type="entry name" value="LRR_5"/>
    <property type="match status" value="2"/>
</dbReference>
<dbReference type="SUPFAM" id="SSF52058">
    <property type="entry name" value="L domain-like"/>
    <property type="match status" value="1"/>
</dbReference>
<organism evidence="1 2">
    <name type="scientific">Porphyromonas crevioricanis</name>
    <dbReference type="NCBI Taxonomy" id="393921"/>
    <lineage>
        <taxon>Bacteria</taxon>
        <taxon>Pseudomonadati</taxon>
        <taxon>Bacteroidota</taxon>
        <taxon>Bacteroidia</taxon>
        <taxon>Bacteroidales</taxon>
        <taxon>Porphyromonadaceae</taxon>
        <taxon>Porphyromonas</taxon>
    </lineage>
</organism>
<dbReference type="PANTHER" id="PTHR45661:SF3">
    <property type="entry name" value="IG-LIKE DOMAIN-CONTAINING PROTEIN"/>
    <property type="match status" value="1"/>
</dbReference>
<sequence length="490" mass="55490">MSCSSIGHSPHISFIFKILVMSAKYFLLLGFVLFCLPISVQAQEYHVTKAGTLSQVVGPEVRDLSHIRITGFLNAQDLAFIRSLARYPRSQSKLRHLDIEDAVLENNTIPKEGFFKCCMESYKLPKTLKNIEQCAFQWNHDLKELRIPEGVTHVAKRAFYWNRNLEKIWLPESLTEFSESMLGGGCIALREVHWSKNLKRIGDSAFWGCENLHIKELPNTLEIIEETAFEGTLMDEIVVPKSVKKMQGAFWGAKKLRKVDIQAPLTEIEKNTFYWCEELREVKLPEGVTRIGNGAFFWNLELKDITLPESVTHIEDDAFNSAPFDSIVIPPKVVLIGREAFWNNRNLKKVYAKPVVPPVTSEPTVIAPNLPFHACNEETVTLYVPKGSAEAYRSSEIFRNFGTIVELDPWQFPQANEQPNRPPVLCKVYGCNGQLVIETPAELSGKAYAVYSLEGSLIQQGILQEGKTFILINEGRYVVCIADVARKILL</sequence>
<dbReference type="KEGG" id="pcre:NCTC12858_00017"/>
<gene>
    <name evidence="1" type="ORF">NCTC12858_00017</name>
</gene>
<keyword evidence="2" id="KW-1185">Reference proteome</keyword>
<dbReference type="AlphaFoldDB" id="A0A2X4SQP3"/>
<evidence type="ECO:0000313" key="1">
    <source>
        <dbReference type="EMBL" id="SQH72211.1"/>
    </source>
</evidence>